<dbReference type="AlphaFoldDB" id="A0A0F9SS56"/>
<reference evidence="2" key="1">
    <citation type="journal article" date="2015" name="Nature">
        <title>Complex archaea that bridge the gap between prokaryotes and eukaryotes.</title>
        <authorList>
            <person name="Spang A."/>
            <person name="Saw J.H."/>
            <person name="Jorgensen S.L."/>
            <person name="Zaremba-Niedzwiedzka K."/>
            <person name="Martijn J."/>
            <person name="Lind A.E."/>
            <person name="van Eijk R."/>
            <person name="Schleper C."/>
            <person name="Guy L."/>
            <person name="Ettema T.J."/>
        </authorList>
    </citation>
    <scope>NUCLEOTIDE SEQUENCE</scope>
</reference>
<dbReference type="Pfam" id="PF22262">
    <property type="entry name" value="DUF6950"/>
    <property type="match status" value="1"/>
</dbReference>
<name>A0A0F9SS56_9ZZZZ</name>
<proteinExistence type="predicted"/>
<dbReference type="EMBL" id="LAZR01000420">
    <property type="protein sequence ID" value="KKN69704.1"/>
    <property type="molecule type" value="Genomic_DNA"/>
</dbReference>
<dbReference type="InterPro" id="IPR053802">
    <property type="entry name" value="DUF6950"/>
</dbReference>
<protein>
    <recommendedName>
        <fullName evidence="1">DUF6950 domain-containing protein</fullName>
    </recommendedName>
</protein>
<feature type="domain" description="DUF6950" evidence="1">
    <location>
        <begin position="2"/>
        <end position="97"/>
    </location>
</feature>
<accession>A0A0F9SS56</accession>
<evidence type="ECO:0000313" key="2">
    <source>
        <dbReference type="EMBL" id="KKN69704.1"/>
    </source>
</evidence>
<gene>
    <name evidence="2" type="ORF">LCGC14_0438040</name>
</gene>
<sequence>MAFDALHGTDPLEGGVDAYSTALGAARILKRAGGYLAWCEATFDLPRTTKPTAGDLALITSADTFAAALAICVKPGEYASKTETGMIITKANILGAWTCRF</sequence>
<organism evidence="2">
    <name type="scientific">marine sediment metagenome</name>
    <dbReference type="NCBI Taxonomy" id="412755"/>
    <lineage>
        <taxon>unclassified sequences</taxon>
        <taxon>metagenomes</taxon>
        <taxon>ecological metagenomes</taxon>
    </lineage>
</organism>
<evidence type="ECO:0000259" key="1">
    <source>
        <dbReference type="Pfam" id="PF22262"/>
    </source>
</evidence>
<comment type="caution">
    <text evidence="2">The sequence shown here is derived from an EMBL/GenBank/DDBJ whole genome shotgun (WGS) entry which is preliminary data.</text>
</comment>